<gene>
    <name evidence="1" type="ORF">CPHO_09255</name>
</gene>
<protein>
    <submittedName>
        <fullName evidence="1">Uncharacterized protein</fullName>
    </submittedName>
</protein>
<organism evidence="1 2">
    <name type="scientific">Corynebacterium phocae</name>
    <dbReference type="NCBI Taxonomy" id="161895"/>
    <lineage>
        <taxon>Bacteria</taxon>
        <taxon>Bacillati</taxon>
        <taxon>Actinomycetota</taxon>
        <taxon>Actinomycetes</taxon>
        <taxon>Mycobacteriales</taxon>
        <taxon>Corynebacteriaceae</taxon>
        <taxon>Corynebacterium</taxon>
    </lineage>
</organism>
<dbReference type="Proteomes" id="UP000185491">
    <property type="component" value="Chromosome"/>
</dbReference>
<accession>A0A1L7D4J7</accession>
<evidence type="ECO:0000313" key="1">
    <source>
        <dbReference type="EMBL" id="APT93040.1"/>
    </source>
</evidence>
<sequence>MNSGQFNHQAALENFRKRLKDETDETADQAYFADPDYDLPEWVNKDDKSVPHCRWFLTAPRELLGLPDDDVADDSRRALFLIGQNPSKAREWAGVETDPTIDNVRSALGLPAGGRPVHYKDLLSDAGITPSRVTMVNLTPIINPTGKKVKLEDYADRKSLREDNARLVIDLIKATVDASKGERGIDIIPIWGNKGHEYVRDADESNRGLRPETVHMMELLQQLRGDSALDVRYGGFLTAKKAPGHTAYPHNTAWKQGEFSWLQYNDATGKFWPL</sequence>
<dbReference type="RefSeq" id="WP_075735174.1">
    <property type="nucleotide sequence ID" value="NZ_CP009249.1"/>
</dbReference>
<name>A0A1L7D4J7_9CORY</name>
<dbReference type="AlphaFoldDB" id="A0A1L7D4J7"/>
<dbReference type="EMBL" id="CP009249">
    <property type="protein sequence ID" value="APT93040.1"/>
    <property type="molecule type" value="Genomic_DNA"/>
</dbReference>
<dbReference type="STRING" id="161895.CPHO_09255"/>
<reference evidence="1 2" key="1">
    <citation type="submission" date="2014-08" db="EMBL/GenBank/DDBJ databases">
        <title>Complete genome sequence of Corynebacterium phocae M408/89/1(T)(=DSM 44612(T)), isolated from the common seal (Phoca vitulina).</title>
        <authorList>
            <person name="Ruckert C."/>
            <person name="Albersmeier A."/>
            <person name="Winkler A."/>
            <person name="Kalinowski J."/>
        </authorList>
    </citation>
    <scope>NUCLEOTIDE SEQUENCE [LARGE SCALE GENOMIC DNA]</scope>
    <source>
        <strain evidence="1 2">M408/89/1</strain>
    </source>
</reference>
<keyword evidence="2" id="KW-1185">Reference proteome</keyword>
<dbReference type="KEGG" id="cpho:CPHO_09255"/>
<evidence type="ECO:0000313" key="2">
    <source>
        <dbReference type="Proteomes" id="UP000185491"/>
    </source>
</evidence>
<proteinExistence type="predicted"/>